<dbReference type="InterPro" id="IPR037274">
    <property type="entry name" value="Znf_CHY_sf"/>
</dbReference>
<keyword evidence="2" id="KW-0863">Zinc-finger</keyword>
<sequence length="112" mass="12818">MWMKRIFPHVIGIELDPQTRCIHYRSRLDIISIKMKCCGLYYACKDCHAALADHPAQVWPCSEWAQKNVLCGACGAELTTQEYLDSDNQCSACNAAFNPGCHNHYHFYFEAK</sequence>
<reference evidence="5 6" key="1">
    <citation type="journal article" date="2012" name="Stand. Genomic Sci.">
        <title>Complete genome sequence of Terriglobus saanensis type strain SP1PR4(T), an Acidobacteria from tundra soil.</title>
        <authorList>
            <person name="Rawat S.R."/>
            <person name="Mannisto M.K."/>
            <person name="Starovoytov V."/>
            <person name="Goodwin L."/>
            <person name="Nolan M."/>
            <person name="Hauser L."/>
            <person name="Land M."/>
            <person name="Davenport K.W."/>
            <person name="Woyke T."/>
            <person name="Haggblom M.M."/>
        </authorList>
    </citation>
    <scope>NUCLEOTIDE SEQUENCE</scope>
    <source>
        <strain evidence="6">ATCC BAA-1853 / DSM 23119 / SP1PR4</strain>
    </source>
</reference>
<keyword evidence="6" id="KW-1185">Reference proteome</keyword>
<evidence type="ECO:0000256" key="1">
    <source>
        <dbReference type="ARBA" id="ARBA00022723"/>
    </source>
</evidence>
<dbReference type="GO" id="GO:0008270">
    <property type="term" value="F:zinc ion binding"/>
    <property type="evidence" value="ECO:0007669"/>
    <property type="project" value="UniProtKB-KW"/>
</dbReference>
<dbReference type="PIRSF" id="PIRSF017292">
    <property type="entry name" value="UCP017292_Znf_CHY"/>
    <property type="match status" value="1"/>
</dbReference>
<dbReference type="eggNOG" id="COG4357">
    <property type="taxonomic scope" value="Bacteria"/>
</dbReference>
<dbReference type="InterPro" id="IPR016694">
    <property type="entry name" value="UCP017292"/>
</dbReference>
<gene>
    <name evidence="5" type="ordered locus">AciPR4_1569</name>
</gene>
<dbReference type="HOGENOM" id="CLU_143932_0_0_0"/>
<feature type="domain" description="CHY-type" evidence="4">
    <location>
        <begin position="14"/>
        <end position="95"/>
    </location>
</feature>
<evidence type="ECO:0000313" key="6">
    <source>
        <dbReference type="Proteomes" id="UP000006844"/>
    </source>
</evidence>
<protein>
    <recommendedName>
        <fullName evidence="4">CHY-type domain-containing protein</fullName>
    </recommendedName>
</protein>
<dbReference type="GO" id="GO:0045041">
    <property type="term" value="P:protein import into mitochondrial intermembrane space"/>
    <property type="evidence" value="ECO:0007669"/>
    <property type="project" value="TreeGrafter"/>
</dbReference>
<proteinExistence type="predicted"/>
<dbReference type="EMBL" id="CP002467">
    <property type="protein sequence ID" value="ADV82390.1"/>
    <property type="molecule type" value="Genomic_DNA"/>
</dbReference>
<accession>E8V2H2</accession>
<dbReference type="PANTHER" id="PTHR28082:SF1">
    <property type="entry name" value="HELPER OF TIM PROTEIN 13"/>
    <property type="match status" value="1"/>
</dbReference>
<evidence type="ECO:0000313" key="5">
    <source>
        <dbReference type="EMBL" id="ADV82390.1"/>
    </source>
</evidence>
<dbReference type="KEGG" id="tsa:AciPR4_1569"/>
<evidence type="ECO:0000256" key="3">
    <source>
        <dbReference type="ARBA" id="ARBA00022833"/>
    </source>
</evidence>
<dbReference type="InterPro" id="IPR008913">
    <property type="entry name" value="Znf_CHY"/>
</dbReference>
<dbReference type="Pfam" id="PF05495">
    <property type="entry name" value="zf-CHY"/>
    <property type="match status" value="1"/>
</dbReference>
<keyword evidence="1" id="KW-0479">Metal-binding</keyword>
<dbReference type="PROSITE" id="PS51266">
    <property type="entry name" value="ZF_CHY"/>
    <property type="match status" value="1"/>
</dbReference>
<evidence type="ECO:0000259" key="4">
    <source>
        <dbReference type="PROSITE" id="PS51266"/>
    </source>
</evidence>
<organism evidence="5 6">
    <name type="scientific">Terriglobus saanensis (strain ATCC BAA-1853 / DSM 23119 / SP1PR4)</name>
    <dbReference type="NCBI Taxonomy" id="401053"/>
    <lineage>
        <taxon>Bacteria</taxon>
        <taxon>Pseudomonadati</taxon>
        <taxon>Acidobacteriota</taxon>
        <taxon>Terriglobia</taxon>
        <taxon>Terriglobales</taxon>
        <taxon>Acidobacteriaceae</taxon>
        <taxon>Terriglobus</taxon>
    </lineage>
</organism>
<name>E8V2H2_TERSS</name>
<dbReference type="SUPFAM" id="SSF161219">
    <property type="entry name" value="CHY zinc finger-like"/>
    <property type="match status" value="1"/>
</dbReference>
<dbReference type="InterPro" id="IPR052604">
    <property type="entry name" value="Mito_Tim_assembly_helper"/>
</dbReference>
<dbReference type="Proteomes" id="UP000006844">
    <property type="component" value="Chromosome"/>
</dbReference>
<dbReference type="PANTHER" id="PTHR28082">
    <property type="entry name" value="ZINC FINGER PROTEIN"/>
    <property type="match status" value="1"/>
</dbReference>
<keyword evidence="3" id="KW-0862">Zinc</keyword>
<dbReference type="AlphaFoldDB" id="E8V2H2"/>
<evidence type="ECO:0000256" key="2">
    <source>
        <dbReference type="ARBA" id="ARBA00022771"/>
    </source>
</evidence>